<evidence type="ECO:0000256" key="2">
    <source>
        <dbReference type="ARBA" id="ARBA00022475"/>
    </source>
</evidence>
<keyword evidence="8" id="KW-1185">Reference proteome</keyword>
<comment type="caution">
    <text evidence="7">The sequence shown here is derived from an EMBL/GenBank/DDBJ whole genome shotgun (WGS) entry which is preliminary data.</text>
</comment>
<evidence type="ECO:0000256" key="6">
    <source>
        <dbReference type="SAM" id="Phobius"/>
    </source>
</evidence>
<evidence type="ECO:0000256" key="3">
    <source>
        <dbReference type="ARBA" id="ARBA00022692"/>
    </source>
</evidence>
<name>A0ABQ5TGF6_9BACI</name>
<dbReference type="PANTHER" id="PTHR23513">
    <property type="entry name" value="INTEGRAL MEMBRANE EFFLUX PROTEIN-RELATED"/>
    <property type="match status" value="1"/>
</dbReference>
<keyword evidence="5 6" id="KW-0472">Membrane</keyword>
<proteinExistence type="predicted"/>
<dbReference type="RefSeq" id="WP_317957648.1">
    <property type="nucleotide sequence ID" value="NZ_BSKO01000001.1"/>
</dbReference>
<evidence type="ECO:0000256" key="4">
    <source>
        <dbReference type="ARBA" id="ARBA00022989"/>
    </source>
</evidence>
<comment type="subcellular location">
    <subcellularLocation>
        <location evidence="1">Cell membrane</location>
        <topology evidence="1">Multi-pass membrane protein</topology>
    </subcellularLocation>
</comment>
<evidence type="ECO:0000256" key="1">
    <source>
        <dbReference type="ARBA" id="ARBA00004651"/>
    </source>
</evidence>
<dbReference type="PANTHER" id="PTHR23513:SF6">
    <property type="entry name" value="MAJOR FACILITATOR SUPERFAMILY ASSOCIATED DOMAIN-CONTAINING PROTEIN"/>
    <property type="match status" value="1"/>
</dbReference>
<dbReference type="Gene3D" id="1.20.1250.20">
    <property type="entry name" value="MFS general substrate transporter like domains"/>
    <property type="match status" value="1"/>
</dbReference>
<dbReference type="InterPro" id="IPR036259">
    <property type="entry name" value="MFS_trans_sf"/>
</dbReference>
<keyword evidence="3 6" id="KW-0812">Transmembrane</keyword>
<dbReference type="Proteomes" id="UP001275436">
    <property type="component" value="Unassembled WGS sequence"/>
</dbReference>
<dbReference type="EMBL" id="BSKO01000001">
    <property type="protein sequence ID" value="GLO64679.1"/>
    <property type="molecule type" value="Genomic_DNA"/>
</dbReference>
<evidence type="ECO:0000256" key="5">
    <source>
        <dbReference type="ARBA" id="ARBA00023136"/>
    </source>
</evidence>
<dbReference type="SUPFAM" id="SSF103473">
    <property type="entry name" value="MFS general substrate transporter"/>
    <property type="match status" value="1"/>
</dbReference>
<feature type="transmembrane region" description="Helical" evidence="6">
    <location>
        <begin position="38"/>
        <end position="60"/>
    </location>
</feature>
<evidence type="ECO:0000313" key="8">
    <source>
        <dbReference type="Proteomes" id="UP001275436"/>
    </source>
</evidence>
<keyword evidence="4 6" id="KW-1133">Transmembrane helix</keyword>
<gene>
    <name evidence="7" type="ORF">MACH08_04630</name>
</gene>
<sequence>MKNRNMKVIVSNQFLTQLADSVYDIAIFWYVYEVSQSALLASIITALTFATQILVGPLLGTFADRFEPKRLNWISCHAKCRNFYGD</sequence>
<organism evidence="7 8">
    <name type="scientific">Oceanobacillus kimchii</name>
    <dbReference type="NCBI Taxonomy" id="746691"/>
    <lineage>
        <taxon>Bacteria</taxon>
        <taxon>Bacillati</taxon>
        <taxon>Bacillota</taxon>
        <taxon>Bacilli</taxon>
        <taxon>Bacillales</taxon>
        <taxon>Bacillaceae</taxon>
        <taxon>Oceanobacillus</taxon>
    </lineage>
</organism>
<evidence type="ECO:0000313" key="7">
    <source>
        <dbReference type="EMBL" id="GLO64679.1"/>
    </source>
</evidence>
<evidence type="ECO:0008006" key="9">
    <source>
        <dbReference type="Google" id="ProtNLM"/>
    </source>
</evidence>
<keyword evidence="2" id="KW-1003">Cell membrane</keyword>
<accession>A0ABQ5TGF6</accession>
<reference evidence="7 8" key="1">
    <citation type="submission" date="2023-02" db="EMBL/GenBank/DDBJ databases">
        <title>Oceanobacillus kimchii IFOP_LL358 isolated form Alexandrium catenella lab strain.</title>
        <authorList>
            <person name="Gajardo G."/>
            <person name="Ueki S."/>
            <person name="Maruyama F."/>
        </authorList>
    </citation>
    <scope>NUCLEOTIDE SEQUENCE [LARGE SCALE GENOMIC DNA]</scope>
    <source>
        <strain evidence="7 8">IFOP_LL358</strain>
    </source>
</reference>
<protein>
    <recommendedName>
        <fullName evidence="9">MFS transporter</fullName>
    </recommendedName>
</protein>